<dbReference type="Proteomes" id="UP000184184">
    <property type="component" value="Unassembled WGS sequence"/>
</dbReference>
<feature type="domain" description="Bacteriophage lambda Replication protein O N-terminal" evidence="1">
    <location>
        <begin position="5"/>
        <end position="54"/>
    </location>
</feature>
<evidence type="ECO:0000259" key="1">
    <source>
        <dbReference type="Pfam" id="PF04492"/>
    </source>
</evidence>
<accession>A0A1M7K0I2</accession>
<organism evidence="2 3">
    <name type="scientific">Gracilibacillus kekensis</name>
    <dbReference type="NCBI Taxonomy" id="1027249"/>
    <lineage>
        <taxon>Bacteria</taxon>
        <taxon>Bacillati</taxon>
        <taxon>Bacillota</taxon>
        <taxon>Bacilli</taxon>
        <taxon>Bacillales</taxon>
        <taxon>Bacillaceae</taxon>
        <taxon>Gracilibacillus</taxon>
    </lineage>
</organism>
<evidence type="ECO:0000313" key="2">
    <source>
        <dbReference type="EMBL" id="SHM58724.1"/>
    </source>
</evidence>
<sequence length="63" mass="7475">MANPQVENGYIRIANDLWNEVLRRDFTKRQMNLILLIWRLSYGTGKKKLQSTESDCIRTGRYV</sequence>
<protein>
    <submittedName>
        <fullName evidence="2">Phage replication protein O</fullName>
    </submittedName>
</protein>
<name>A0A1M7K0I2_9BACI</name>
<keyword evidence="3" id="KW-1185">Reference proteome</keyword>
<reference evidence="2 3" key="1">
    <citation type="submission" date="2016-11" db="EMBL/GenBank/DDBJ databases">
        <authorList>
            <person name="Jaros S."/>
            <person name="Januszkiewicz K."/>
            <person name="Wedrychowicz H."/>
        </authorList>
    </citation>
    <scope>NUCLEOTIDE SEQUENCE [LARGE SCALE GENOMIC DNA]</scope>
    <source>
        <strain evidence="2 3">CGMCC 1.10681</strain>
    </source>
</reference>
<dbReference type="Pfam" id="PF04492">
    <property type="entry name" value="Phage_rep_O"/>
    <property type="match status" value="1"/>
</dbReference>
<dbReference type="GO" id="GO:0006260">
    <property type="term" value="P:DNA replication"/>
    <property type="evidence" value="ECO:0007669"/>
    <property type="project" value="InterPro"/>
</dbReference>
<proteinExistence type="predicted"/>
<dbReference type="InterPro" id="IPR036388">
    <property type="entry name" value="WH-like_DNA-bd_sf"/>
</dbReference>
<dbReference type="EMBL" id="FRCZ01000001">
    <property type="protein sequence ID" value="SHM58724.1"/>
    <property type="molecule type" value="Genomic_DNA"/>
</dbReference>
<evidence type="ECO:0000313" key="3">
    <source>
        <dbReference type="Proteomes" id="UP000184184"/>
    </source>
</evidence>
<gene>
    <name evidence="2" type="ORF">SAMN05216179_0532</name>
</gene>
<dbReference type="Gene3D" id="1.10.10.10">
    <property type="entry name" value="Winged helix-like DNA-binding domain superfamily/Winged helix DNA-binding domain"/>
    <property type="match status" value="1"/>
</dbReference>
<dbReference type="AlphaFoldDB" id="A0A1M7K0I2"/>
<dbReference type="InterPro" id="IPR006497">
    <property type="entry name" value="Phage_lambda_VrpO_N"/>
</dbReference>